<feature type="compositionally biased region" description="Polar residues" evidence="3">
    <location>
        <begin position="1"/>
        <end position="10"/>
    </location>
</feature>
<reference evidence="5 6" key="1">
    <citation type="submission" date="2018-07" db="EMBL/GenBank/DDBJ databases">
        <authorList>
            <person name="Zhang Y."/>
            <person name="Wang L."/>
            <person name="Ma S."/>
        </authorList>
    </citation>
    <scope>NUCLEOTIDE SEQUENCE [LARGE SCALE GENOMIC DNA]</scope>
    <source>
        <strain evidence="5 6">4-2</strain>
    </source>
</reference>
<dbReference type="Pfam" id="PF00353">
    <property type="entry name" value="HemolysinCabind"/>
    <property type="match status" value="5"/>
</dbReference>
<gene>
    <name evidence="5" type="ORF">C9E81_18850</name>
</gene>
<dbReference type="InterPro" id="IPR028992">
    <property type="entry name" value="Hedgehog/Intein_dom"/>
</dbReference>
<dbReference type="Proteomes" id="UP000273516">
    <property type="component" value="Unassembled WGS sequence"/>
</dbReference>
<feature type="region of interest" description="Disordered" evidence="3">
    <location>
        <begin position="1"/>
        <end position="90"/>
    </location>
</feature>
<dbReference type="GO" id="GO:0005576">
    <property type="term" value="C:extracellular region"/>
    <property type="evidence" value="ECO:0007669"/>
    <property type="project" value="UniProtKB-SubCell"/>
</dbReference>
<protein>
    <recommendedName>
        <fullName evidence="4">Hedgehog/Intein (Hint) domain-containing protein</fullName>
    </recommendedName>
</protein>
<dbReference type="Gene3D" id="2.150.10.10">
    <property type="entry name" value="Serralysin-like metalloprotease, C-terminal"/>
    <property type="match status" value="4"/>
</dbReference>
<evidence type="ECO:0000256" key="3">
    <source>
        <dbReference type="SAM" id="MobiDB-lite"/>
    </source>
</evidence>
<dbReference type="InterPro" id="IPR001343">
    <property type="entry name" value="Hemolysn_Ca-bd"/>
</dbReference>
<feature type="compositionally biased region" description="Low complexity" evidence="3">
    <location>
        <begin position="313"/>
        <end position="326"/>
    </location>
</feature>
<dbReference type="InterPro" id="IPR011049">
    <property type="entry name" value="Serralysin-like_metalloprot_C"/>
</dbReference>
<dbReference type="InterPro" id="IPR036844">
    <property type="entry name" value="Hint_dom_sf"/>
</dbReference>
<dbReference type="PROSITE" id="PS00330">
    <property type="entry name" value="HEMOLYSIN_CALCIUM"/>
    <property type="match status" value="8"/>
</dbReference>
<feature type="compositionally biased region" description="Low complexity" evidence="3">
    <location>
        <begin position="72"/>
        <end position="85"/>
    </location>
</feature>
<dbReference type="AlphaFoldDB" id="A0A3M0M4T3"/>
<feature type="domain" description="Hedgehog/Intein (Hint)" evidence="4">
    <location>
        <begin position="442"/>
        <end position="588"/>
    </location>
</feature>
<evidence type="ECO:0000259" key="4">
    <source>
        <dbReference type="Pfam" id="PF13403"/>
    </source>
</evidence>
<comment type="subcellular location">
    <subcellularLocation>
        <location evidence="1">Secreted</location>
    </subcellularLocation>
</comment>
<dbReference type="Pfam" id="PF13403">
    <property type="entry name" value="Hint_2"/>
    <property type="match status" value="1"/>
</dbReference>
<dbReference type="PANTHER" id="PTHR38340">
    <property type="entry name" value="S-LAYER PROTEIN"/>
    <property type="match status" value="1"/>
</dbReference>
<evidence type="ECO:0000313" key="5">
    <source>
        <dbReference type="EMBL" id="RMC32441.1"/>
    </source>
</evidence>
<feature type="compositionally biased region" description="Low complexity" evidence="3">
    <location>
        <begin position="11"/>
        <end position="25"/>
    </location>
</feature>
<accession>A0A3M0M4T3</accession>
<dbReference type="OrthoDB" id="6305173at2"/>
<keyword evidence="6" id="KW-1185">Reference proteome</keyword>
<dbReference type="RefSeq" id="WP_122113904.1">
    <property type="nucleotide sequence ID" value="NZ_QOKZ01000009.1"/>
</dbReference>
<dbReference type="EMBL" id="QOKZ01000009">
    <property type="protein sequence ID" value="RMC32441.1"/>
    <property type="molecule type" value="Genomic_DNA"/>
</dbReference>
<dbReference type="Gene3D" id="2.170.16.10">
    <property type="entry name" value="Hedgehog/Intein (Hint) domain"/>
    <property type="match status" value="1"/>
</dbReference>
<dbReference type="InterPro" id="IPR018511">
    <property type="entry name" value="Hemolysin-typ_Ca-bd_CS"/>
</dbReference>
<evidence type="ECO:0000256" key="2">
    <source>
        <dbReference type="ARBA" id="ARBA00022525"/>
    </source>
</evidence>
<feature type="region of interest" description="Disordered" evidence="3">
    <location>
        <begin position="273"/>
        <end position="360"/>
    </location>
</feature>
<dbReference type="SUPFAM" id="SSF51294">
    <property type="entry name" value="Hedgehog/intein (Hint) domain"/>
    <property type="match status" value="1"/>
</dbReference>
<dbReference type="GO" id="GO:0005509">
    <property type="term" value="F:calcium ion binding"/>
    <property type="evidence" value="ECO:0007669"/>
    <property type="project" value="InterPro"/>
</dbReference>
<name>A0A3M0M4T3_9RHOB</name>
<proteinExistence type="predicted"/>
<evidence type="ECO:0000313" key="6">
    <source>
        <dbReference type="Proteomes" id="UP000273516"/>
    </source>
</evidence>
<dbReference type="InterPro" id="IPR050557">
    <property type="entry name" value="RTX_toxin/Mannuronan_C5-epim"/>
</dbReference>
<organism evidence="5 6">
    <name type="scientific">Paracoccus alkanivorans</name>
    <dbReference type="NCBI Taxonomy" id="2116655"/>
    <lineage>
        <taxon>Bacteria</taxon>
        <taxon>Pseudomonadati</taxon>
        <taxon>Pseudomonadota</taxon>
        <taxon>Alphaproteobacteria</taxon>
        <taxon>Rhodobacterales</taxon>
        <taxon>Paracoccaceae</taxon>
        <taxon>Paracoccus</taxon>
    </lineage>
</organism>
<dbReference type="SUPFAM" id="SSF51120">
    <property type="entry name" value="beta-Roll"/>
    <property type="match status" value="3"/>
</dbReference>
<dbReference type="PANTHER" id="PTHR38340:SF1">
    <property type="entry name" value="S-LAYER PROTEIN"/>
    <property type="match status" value="1"/>
</dbReference>
<comment type="caution">
    <text evidence="5">The sequence shown here is derived from an EMBL/GenBank/DDBJ whole genome shotgun (WGS) entry which is preliminary data.</text>
</comment>
<evidence type="ECO:0000256" key="1">
    <source>
        <dbReference type="ARBA" id="ARBA00004613"/>
    </source>
</evidence>
<keyword evidence="2" id="KW-0964">Secreted</keyword>
<feature type="region of interest" description="Disordered" evidence="3">
    <location>
        <begin position="153"/>
        <end position="209"/>
    </location>
</feature>
<sequence>MSTSLGTSGNDSLTGSEGDDSLLGLDGDDTLDGGHGQDTLRGGAGNDSLFGGAKSDGSPSQMLDALEGGDGNDTLDGGLGSDDLSGGAGDDELRVSVVYRNIQETIDGGTGTDTLQIDGTDQEGAAFTVNLASGTAGTFGLSQFTLSNIENVVGGDKSDTLTGDDGANRLEGRAGNDSLAGGKGADTLDGGDGNDTLDGGNGPDSISGGAGNDLILQGFNNTSQVAETLDGGNGIDTVQIDGTAVESYTYDINLAKGTDNYGRTYSGIENVVGGDKSDTLTGDDGANRLEGRAGNDSLAGGKGADTLDGGDGNDTLDGGNSSDSISGGAGDDQFTVSDGHDVITDFTTGESGAANDGNNTNNDFIDLSGHYSQANYDRAVANGAIDPSVIRNPLKWMQADQDDDGVLNDTEAGWSDTNTLTIQNEGAAVGGSDLTSDRTGVMCFAHGTLITTPHGDVRIETLKIGDLVKTVDNGYKNIRWIGQRKLSAAELKANPKLWPICIRAGALGENTPSSDLLVSRQHRILIRSKIAQRMFGSPEVLVAAMHLTSVEGIDIADDLNEVAYYHMLFDQHEIVISNDAETESLYPGPHVLESVGPEAVREIYTLFPELREYDYSPVAARPFPTGSKTRQLLYRHTKNAEKQLCCKLLRRP</sequence>
<dbReference type="PRINTS" id="PR00313">
    <property type="entry name" value="CABNDNGRPT"/>
</dbReference>